<evidence type="ECO:0000313" key="4">
    <source>
        <dbReference type="Proteomes" id="UP000326509"/>
    </source>
</evidence>
<dbReference type="Proteomes" id="UP000326509">
    <property type="component" value="Unassembled WGS sequence"/>
</dbReference>
<dbReference type="Pfam" id="PF00582">
    <property type="entry name" value="Usp"/>
    <property type="match status" value="1"/>
</dbReference>
<dbReference type="OrthoDB" id="9788959at2"/>
<dbReference type="PANTHER" id="PTHR46268:SF6">
    <property type="entry name" value="UNIVERSAL STRESS PROTEIN UP12"/>
    <property type="match status" value="1"/>
</dbReference>
<organism evidence="3 4">
    <name type="scientific">Patiriisocius marinus</name>
    <dbReference type="NCBI Taxonomy" id="1397112"/>
    <lineage>
        <taxon>Bacteria</taxon>
        <taxon>Pseudomonadati</taxon>
        <taxon>Bacteroidota</taxon>
        <taxon>Flavobacteriia</taxon>
        <taxon>Flavobacteriales</taxon>
        <taxon>Flavobacteriaceae</taxon>
        <taxon>Patiriisocius</taxon>
    </lineage>
</organism>
<comment type="caution">
    <text evidence="3">The sequence shown here is derived from an EMBL/GenBank/DDBJ whole genome shotgun (WGS) entry which is preliminary data.</text>
</comment>
<proteinExistence type="inferred from homology"/>
<reference evidence="3 4" key="1">
    <citation type="submission" date="2019-08" db="EMBL/GenBank/DDBJ databases">
        <title>Draft genome sequence of Ulvibacter marinus type strain NBRC 109484.</title>
        <authorList>
            <person name="Kawano K."/>
            <person name="Ushijima N."/>
            <person name="Kihara M."/>
            <person name="Itoh H."/>
        </authorList>
    </citation>
    <scope>NUCLEOTIDE SEQUENCE [LARGE SCALE GENOMIC DNA]</scope>
    <source>
        <strain evidence="3 4">NBRC 109484</strain>
    </source>
</reference>
<dbReference type="InterPro" id="IPR006015">
    <property type="entry name" value="Universal_stress_UspA"/>
</dbReference>
<dbReference type="PRINTS" id="PR01438">
    <property type="entry name" value="UNVRSLSTRESS"/>
</dbReference>
<dbReference type="SUPFAM" id="SSF52402">
    <property type="entry name" value="Adenine nucleotide alpha hydrolases-like"/>
    <property type="match status" value="2"/>
</dbReference>
<evidence type="ECO:0000256" key="1">
    <source>
        <dbReference type="ARBA" id="ARBA00008791"/>
    </source>
</evidence>
<gene>
    <name evidence="3" type="primary">uspA_5</name>
    <name evidence="3" type="ORF">ULMA_21590</name>
</gene>
<name>A0A5J4J2P7_9FLAO</name>
<dbReference type="PANTHER" id="PTHR46268">
    <property type="entry name" value="STRESS RESPONSE PROTEIN NHAX"/>
    <property type="match status" value="1"/>
</dbReference>
<dbReference type="EMBL" id="BKCG01000005">
    <property type="protein sequence ID" value="GER60051.1"/>
    <property type="molecule type" value="Genomic_DNA"/>
</dbReference>
<comment type="similarity">
    <text evidence="1">Belongs to the universal stress protein A family.</text>
</comment>
<dbReference type="CDD" id="cd00293">
    <property type="entry name" value="USP-like"/>
    <property type="match status" value="1"/>
</dbReference>
<evidence type="ECO:0000259" key="2">
    <source>
        <dbReference type="Pfam" id="PF00582"/>
    </source>
</evidence>
<protein>
    <submittedName>
        <fullName evidence="3">Universal stress protein UspA</fullName>
    </submittedName>
</protein>
<dbReference type="AlphaFoldDB" id="A0A5J4J2P7"/>
<dbReference type="InterPro" id="IPR006016">
    <property type="entry name" value="UspA"/>
</dbReference>
<accession>A0A5J4J2P7</accession>
<sequence>MKTIIIPTDFSKNAYSAFFYATQLFAAEKCKFIIIHSFESQVTNLTSRIDIGKTEAIVTELYDTTETKCEEIKHKIILDCDNKNHSYDTIATSLTLSSAINKLIVKESGDYVVMGSKGSTAARDILMGSNTLSMIQKIKNAPLLIIPQELDFTPVKHIAFATGFKRAYSKKELQPLVAISSLNNADIKVVHVNERENMSEAQQTNFKQLFKLLKSEKPENTLLLDEGETFDAISYYLSTEDIDMVSMILYKHNAIVRLFREATIKNIARYAEIPFLILPKVD</sequence>
<evidence type="ECO:0000313" key="3">
    <source>
        <dbReference type="EMBL" id="GER60051.1"/>
    </source>
</evidence>
<dbReference type="RefSeq" id="WP_151674504.1">
    <property type="nucleotide sequence ID" value="NZ_BKCG01000005.1"/>
</dbReference>
<feature type="domain" description="UspA" evidence="2">
    <location>
        <begin position="1"/>
        <end position="146"/>
    </location>
</feature>
<keyword evidence="4" id="KW-1185">Reference proteome</keyword>
<dbReference type="Gene3D" id="3.40.50.12370">
    <property type="match status" value="1"/>
</dbReference>